<accession>A0A372M3Z5</accession>
<keyword evidence="3" id="KW-1185">Reference proteome</keyword>
<evidence type="ECO:0000313" key="2">
    <source>
        <dbReference type="EMBL" id="RFU85027.1"/>
    </source>
</evidence>
<protein>
    <submittedName>
        <fullName evidence="2">Uncharacterized protein</fullName>
    </submittedName>
</protein>
<feature type="chain" id="PRO_5016902955" evidence="1">
    <location>
        <begin position="27"/>
        <end position="664"/>
    </location>
</feature>
<dbReference type="EMBL" id="QUAK01000105">
    <property type="protein sequence ID" value="RFU85027.1"/>
    <property type="molecule type" value="Genomic_DNA"/>
</dbReference>
<name>A0A372M3Z5_9ACTN</name>
<proteinExistence type="predicted"/>
<gene>
    <name evidence="2" type="ORF">DY218_19535</name>
</gene>
<comment type="caution">
    <text evidence="2">The sequence shown here is derived from an EMBL/GenBank/DDBJ whole genome shotgun (WGS) entry which is preliminary data.</text>
</comment>
<evidence type="ECO:0000313" key="3">
    <source>
        <dbReference type="Proteomes" id="UP000263094"/>
    </source>
</evidence>
<organism evidence="2 3">
    <name type="scientific">Streptomyces triticagri</name>
    <dbReference type="NCBI Taxonomy" id="2293568"/>
    <lineage>
        <taxon>Bacteria</taxon>
        <taxon>Bacillati</taxon>
        <taxon>Actinomycetota</taxon>
        <taxon>Actinomycetes</taxon>
        <taxon>Kitasatosporales</taxon>
        <taxon>Streptomycetaceae</taxon>
        <taxon>Streptomyces</taxon>
    </lineage>
</organism>
<keyword evidence="1" id="KW-0732">Signal</keyword>
<dbReference type="Proteomes" id="UP000263094">
    <property type="component" value="Unassembled WGS sequence"/>
</dbReference>
<evidence type="ECO:0000256" key="1">
    <source>
        <dbReference type="SAM" id="SignalP"/>
    </source>
</evidence>
<dbReference type="AlphaFoldDB" id="A0A372M3Z5"/>
<feature type="signal peptide" evidence="1">
    <location>
        <begin position="1"/>
        <end position="26"/>
    </location>
</feature>
<sequence length="664" mass="74211">MPRRTVVATAVAAPLLATALPSRARARDARTDPARRPATVSDTLRLGVPASERRHRLVERAGSRAVTGTVEQGTLVERYSARAVTRGGGFTATLAVTPGEPLTLHFGELRPDDTWGAAFGFEVHLGDTLVYVRDSAQADPGGGPYGSFFVETDDPEVTAAGEIEVTVRGTTREPAYFRHIRAFADLDRMVREQGLRVQDRIVFVLGQDYRPDSESRAKLDYITEQFRDTDDVAFGLAVLDYFPRRTAGEMAANYAKWLDFSRTYELPFAIEGHADWEGTPLDEPDGSGGTFGDLKYHQILWSPQHLLDRPMDSYRGESLDELLGTDHDRRYGLSVPNPWGMPWLTWHNATLNDHYRRKAAESMAQVRPLLWRLQRTGEAGRLLPFSTATESVYWSHRGTEGVWDDTYRDEINGGVARTDLFADYSPDAVAAAAKDGVVLDGATPLNAAEKRWLWRAQSVHQQLFADAWYHGLPRERIVVGPEGAVFPRDLLRHNIHSEIYSRLQEPYYSSVRPSSAQGVVRHGRPGAQYISLGDHTVGGFWHLQRLREFGRLANPNLEDSVSFDPSDKTLILRQTFVNGSRYTSPYNWQRAADADPAENEATRWINPFLATLHPWDVQNDAAPTAVLRGRRRVHQTFSAGELGLLNDVRVRARRTGAAAALRCA</sequence>
<reference evidence="2 3" key="1">
    <citation type="submission" date="2018-08" db="EMBL/GenBank/DDBJ databases">
        <title>Isolation, diversity and antifungal activity of Actinobacteria from wheat.</title>
        <authorList>
            <person name="Han C."/>
        </authorList>
    </citation>
    <scope>NUCLEOTIDE SEQUENCE [LARGE SCALE GENOMIC DNA]</scope>
    <source>
        <strain evidence="2 3">NEAU-YY421</strain>
    </source>
</reference>